<sequence>MPSPDPVSAAQALSSIAPEPDLASPSFGVSSGSNSPVLSPDSRPPWGAGASSTRGRSFSSARLTTSSGRRGGRRATVRSALARLVRSSDKAGRNLLTLFYSLTPVQRVAVSIGLIVLNVLLILFLVYSHAIFSWLAPISHKWRALPGGWILAWLICFFCAFPPVIGYSTSLTIAGFVYGFPLGWPIVATATVAGSTTAFFTSRTIFSKYVHRLVGQDHRFIALGQVLRKDGLGMLTAVRFCPLPYSISNGFLATIPSISPWSFAAASAIASPKLLVHVFIGSRLALIAEQGDQMTAGDKAINYASMIIGGLVGVGVGWLIYNRTMARAAELALDEANEHHGHADHHHQRFADAAGSPGGRRGNADFDYADVEAGLVDPDDVAALMEEDDISLWANDEVEGGQYHDDDDDAAADRPSNGSSRK</sequence>
<keyword evidence="9 11" id="KW-0472">Membrane</keyword>
<evidence type="ECO:0000256" key="3">
    <source>
        <dbReference type="ARBA" id="ARBA00008640"/>
    </source>
</evidence>
<comment type="similarity">
    <text evidence="3">Belongs to the TVP38/TMEM64 family.</text>
</comment>
<evidence type="ECO:0000256" key="2">
    <source>
        <dbReference type="ARBA" id="ARBA00004653"/>
    </source>
</evidence>
<comment type="subcellular location">
    <subcellularLocation>
        <location evidence="2">Golgi apparatus membrane</location>
        <topology evidence="2">Multi-pass membrane protein</topology>
    </subcellularLocation>
</comment>
<evidence type="ECO:0000256" key="9">
    <source>
        <dbReference type="ARBA" id="ARBA00023136"/>
    </source>
</evidence>
<feature type="transmembrane region" description="Helical" evidence="11">
    <location>
        <begin position="300"/>
        <end position="321"/>
    </location>
</feature>
<dbReference type="InterPro" id="IPR051076">
    <property type="entry name" value="Golgi_membrane_TVP38/TMEM64"/>
</dbReference>
<evidence type="ECO:0000313" key="13">
    <source>
        <dbReference type="EMBL" id="KAH7376547.1"/>
    </source>
</evidence>
<proteinExistence type="inferred from homology"/>
<comment type="function">
    <text evidence="1">Golgi membrane protein involved in vesicular trafficking and spindle migration.</text>
</comment>
<dbReference type="Pfam" id="PF09335">
    <property type="entry name" value="VTT_dom"/>
    <property type="match status" value="1"/>
</dbReference>
<feature type="region of interest" description="Disordered" evidence="10">
    <location>
        <begin position="1"/>
        <end position="75"/>
    </location>
</feature>
<evidence type="ECO:0000256" key="4">
    <source>
        <dbReference type="ARBA" id="ARBA00013533"/>
    </source>
</evidence>
<evidence type="ECO:0000313" key="14">
    <source>
        <dbReference type="Proteomes" id="UP000813385"/>
    </source>
</evidence>
<dbReference type="AlphaFoldDB" id="A0A8K0X954"/>
<feature type="transmembrane region" description="Helical" evidence="11">
    <location>
        <begin position="148"/>
        <end position="170"/>
    </location>
</feature>
<feature type="transmembrane region" description="Helical" evidence="11">
    <location>
        <begin position="182"/>
        <end position="202"/>
    </location>
</feature>
<evidence type="ECO:0000256" key="6">
    <source>
        <dbReference type="ARBA" id="ARBA00022692"/>
    </source>
</evidence>
<dbReference type="Proteomes" id="UP000813385">
    <property type="component" value="Unassembled WGS sequence"/>
</dbReference>
<dbReference type="EMBL" id="JAGPXD010000001">
    <property type="protein sequence ID" value="KAH7376547.1"/>
    <property type="molecule type" value="Genomic_DNA"/>
</dbReference>
<evidence type="ECO:0000256" key="10">
    <source>
        <dbReference type="SAM" id="MobiDB-lite"/>
    </source>
</evidence>
<feature type="compositionally biased region" description="Low complexity" evidence="10">
    <location>
        <begin position="24"/>
        <end position="37"/>
    </location>
</feature>
<reference evidence="13" key="1">
    <citation type="journal article" date="2021" name="Nat. Commun.">
        <title>Genetic determinants of endophytism in the Arabidopsis root mycobiome.</title>
        <authorList>
            <person name="Mesny F."/>
            <person name="Miyauchi S."/>
            <person name="Thiergart T."/>
            <person name="Pickel B."/>
            <person name="Atanasova L."/>
            <person name="Karlsson M."/>
            <person name="Huettel B."/>
            <person name="Barry K.W."/>
            <person name="Haridas S."/>
            <person name="Chen C."/>
            <person name="Bauer D."/>
            <person name="Andreopoulos W."/>
            <person name="Pangilinan J."/>
            <person name="LaButti K."/>
            <person name="Riley R."/>
            <person name="Lipzen A."/>
            <person name="Clum A."/>
            <person name="Drula E."/>
            <person name="Henrissat B."/>
            <person name="Kohler A."/>
            <person name="Grigoriev I.V."/>
            <person name="Martin F.M."/>
            <person name="Hacquard S."/>
        </authorList>
    </citation>
    <scope>NUCLEOTIDE SEQUENCE</scope>
    <source>
        <strain evidence="13">MPI-CAGE-AT-0016</strain>
    </source>
</reference>
<dbReference type="GO" id="GO:0016192">
    <property type="term" value="P:vesicle-mediated transport"/>
    <property type="evidence" value="ECO:0007669"/>
    <property type="project" value="TreeGrafter"/>
</dbReference>
<dbReference type="OrthoDB" id="166803at2759"/>
<dbReference type="InterPro" id="IPR032816">
    <property type="entry name" value="VTT_dom"/>
</dbReference>
<evidence type="ECO:0000256" key="5">
    <source>
        <dbReference type="ARBA" id="ARBA00020673"/>
    </source>
</evidence>
<protein>
    <recommendedName>
        <fullName evidence="4">Golgi apparatus membrane protein TVP38</fullName>
    </recommendedName>
    <alternativeName>
        <fullName evidence="5">Golgi apparatus membrane protein tvp38</fullName>
    </alternativeName>
</protein>
<feature type="region of interest" description="Disordered" evidence="10">
    <location>
        <begin position="394"/>
        <end position="422"/>
    </location>
</feature>
<name>A0A8K0X954_9PEZI</name>
<dbReference type="GO" id="GO:0000139">
    <property type="term" value="C:Golgi membrane"/>
    <property type="evidence" value="ECO:0007669"/>
    <property type="project" value="UniProtKB-SubCell"/>
</dbReference>
<dbReference type="PANTHER" id="PTHR47549:SF1">
    <property type="entry name" value="GOLGI APPARATUS MEMBRANE PROTEIN TVP38"/>
    <property type="match status" value="1"/>
</dbReference>
<organism evidence="13 14">
    <name type="scientific">Plectosphaerella cucumerina</name>
    <dbReference type="NCBI Taxonomy" id="40658"/>
    <lineage>
        <taxon>Eukaryota</taxon>
        <taxon>Fungi</taxon>
        <taxon>Dikarya</taxon>
        <taxon>Ascomycota</taxon>
        <taxon>Pezizomycotina</taxon>
        <taxon>Sordariomycetes</taxon>
        <taxon>Hypocreomycetidae</taxon>
        <taxon>Glomerellales</taxon>
        <taxon>Plectosphaerellaceae</taxon>
        <taxon>Plectosphaerella</taxon>
    </lineage>
</organism>
<keyword evidence="8" id="KW-0333">Golgi apparatus</keyword>
<evidence type="ECO:0000256" key="7">
    <source>
        <dbReference type="ARBA" id="ARBA00022989"/>
    </source>
</evidence>
<evidence type="ECO:0000256" key="1">
    <source>
        <dbReference type="ARBA" id="ARBA00002978"/>
    </source>
</evidence>
<feature type="region of interest" description="Disordered" evidence="10">
    <location>
        <begin position="338"/>
        <end position="363"/>
    </location>
</feature>
<accession>A0A8K0X954</accession>
<feature type="compositionally biased region" description="Low complexity" evidence="10">
    <location>
        <begin position="59"/>
        <end position="68"/>
    </location>
</feature>
<dbReference type="GO" id="GO:0000022">
    <property type="term" value="P:mitotic spindle elongation"/>
    <property type="evidence" value="ECO:0007669"/>
    <property type="project" value="TreeGrafter"/>
</dbReference>
<evidence type="ECO:0000256" key="8">
    <source>
        <dbReference type="ARBA" id="ARBA00023034"/>
    </source>
</evidence>
<gene>
    <name evidence="13" type="ORF">B0T11DRAFT_22418</name>
</gene>
<evidence type="ECO:0000256" key="11">
    <source>
        <dbReference type="SAM" id="Phobius"/>
    </source>
</evidence>
<feature type="domain" description="VTT" evidence="12">
    <location>
        <begin position="168"/>
        <end position="282"/>
    </location>
</feature>
<keyword evidence="6 11" id="KW-0812">Transmembrane</keyword>
<dbReference type="PANTHER" id="PTHR47549">
    <property type="entry name" value="GOLGI APPARATUS MEMBRANE PROTEIN TVP38-RELATED"/>
    <property type="match status" value="1"/>
</dbReference>
<evidence type="ECO:0000259" key="12">
    <source>
        <dbReference type="Pfam" id="PF09335"/>
    </source>
</evidence>
<keyword evidence="14" id="KW-1185">Reference proteome</keyword>
<feature type="transmembrane region" description="Helical" evidence="11">
    <location>
        <begin position="108"/>
        <end position="136"/>
    </location>
</feature>
<keyword evidence="7 11" id="KW-1133">Transmembrane helix</keyword>
<comment type="caution">
    <text evidence="13">The sequence shown here is derived from an EMBL/GenBank/DDBJ whole genome shotgun (WGS) entry which is preliminary data.</text>
</comment>